<reference evidence="1" key="1">
    <citation type="journal article" date="2015" name="Int. J. Syst. Evol. Microbiol.">
        <title>Rhizobium alvei sp. nov., isolated from a freshwater river.</title>
        <authorList>
            <person name="Sheu S.Y."/>
            <person name="Huang H.W."/>
            <person name="Young C.C."/>
            <person name="Chen W.M."/>
        </authorList>
    </citation>
    <scope>NUCLEOTIDE SEQUENCE</scope>
    <source>
        <strain evidence="1">TNR-22</strain>
    </source>
</reference>
<dbReference type="SMART" id="SM00855">
    <property type="entry name" value="PGAM"/>
    <property type="match status" value="1"/>
</dbReference>
<evidence type="ECO:0000313" key="2">
    <source>
        <dbReference type="Proteomes" id="UP001174932"/>
    </source>
</evidence>
<sequence length="174" mass="18743">MTADPAANGPFFRLSLLRHGHAAWPKPGTTDFDRPLDPEGEAEVMDVAEQALLSGLRPDRIIVSPARRCRQTADQFARAFGGLPIEEDPELYANGEDAYLKHIIGAAAGRLLIVGHNPMIEIIAQQLTDTGPITDMLCAGYPTAGLLTIDFAISEQRAPALRGHAVSFLLPSFS</sequence>
<dbReference type="Proteomes" id="UP001174932">
    <property type="component" value="Unassembled WGS sequence"/>
</dbReference>
<organism evidence="1 2">
    <name type="scientific">Rhizobium alvei</name>
    <dbReference type="NCBI Taxonomy" id="1132659"/>
    <lineage>
        <taxon>Bacteria</taxon>
        <taxon>Pseudomonadati</taxon>
        <taxon>Pseudomonadota</taxon>
        <taxon>Alphaproteobacteria</taxon>
        <taxon>Hyphomicrobiales</taxon>
        <taxon>Rhizobiaceae</taxon>
        <taxon>Rhizobium/Agrobacterium group</taxon>
        <taxon>Rhizobium</taxon>
    </lineage>
</organism>
<gene>
    <name evidence="1" type="ORF">Q4481_08275</name>
</gene>
<protein>
    <submittedName>
        <fullName evidence="1">Histidine phosphatase family protein</fullName>
    </submittedName>
</protein>
<dbReference type="Pfam" id="PF00300">
    <property type="entry name" value="His_Phos_1"/>
    <property type="match status" value="1"/>
</dbReference>
<accession>A0ABT8YK99</accession>
<reference evidence="1" key="2">
    <citation type="submission" date="2023-07" db="EMBL/GenBank/DDBJ databases">
        <authorList>
            <person name="Shen H."/>
        </authorList>
    </citation>
    <scope>NUCLEOTIDE SEQUENCE</scope>
    <source>
        <strain evidence="1">TNR-22</strain>
    </source>
</reference>
<evidence type="ECO:0000313" key="1">
    <source>
        <dbReference type="EMBL" id="MDO6963951.1"/>
    </source>
</evidence>
<dbReference type="CDD" id="cd07067">
    <property type="entry name" value="HP_PGM_like"/>
    <property type="match status" value="1"/>
</dbReference>
<dbReference type="RefSeq" id="WP_304375864.1">
    <property type="nucleotide sequence ID" value="NZ_JAUOZU010000006.1"/>
</dbReference>
<dbReference type="SUPFAM" id="SSF53254">
    <property type="entry name" value="Phosphoglycerate mutase-like"/>
    <property type="match status" value="1"/>
</dbReference>
<dbReference type="EMBL" id="JAUOZU010000006">
    <property type="protein sequence ID" value="MDO6963951.1"/>
    <property type="molecule type" value="Genomic_DNA"/>
</dbReference>
<dbReference type="InterPro" id="IPR029033">
    <property type="entry name" value="His_PPase_superfam"/>
</dbReference>
<dbReference type="Gene3D" id="3.40.50.1240">
    <property type="entry name" value="Phosphoglycerate mutase-like"/>
    <property type="match status" value="1"/>
</dbReference>
<name>A0ABT8YK99_9HYPH</name>
<keyword evidence="2" id="KW-1185">Reference proteome</keyword>
<dbReference type="InterPro" id="IPR013078">
    <property type="entry name" value="His_Pase_superF_clade-1"/>
</dbReference>
<proteinExistence type="predicted"/>
<comment type="caution">
    <text evidence="1">The sequence shown here is derived from an EMBL/GenBank/DDBJ whole genome shotgun (WGS) entry which is preliminary data.</text>
</comment>